<organism evidence="1 2">
    <name type="scientific">Mycobacterium timonense</name>
    <dbReference type="NCBI Taxonomy" id="701043"/>
    <lineage>
        <taxon>Bacteria</taxon>
        <taxon>Bacillati</taxon>
        <taxon>Actinomycetota</taxon>
        <taxon>Actinomycetes</taxon>
        <taxon>Mycobacteriales</taxon>
        <taxon>Mycobacteriaceae</taxon>
        <taxon>Mycobacterium</taxon>
        <taxon>Mycobacterium avium complex (MAC)</taxon>
    </lineage>
</organism>
<dbReference type="InterPro" id="IPR023213">
    <property type="entry name" value="CAT-like_dom_sf"/>
</dbReference>
<dbReference type="Gene3D" id="3.30.559.10">
    <property type="entry name" value="Chloramphenicol acetyltransferase-like domain"/>
    <property type="match status" value="1"/>
</dbReference>
<accession>A0A7I9ZF27</accession>
<dbReference type="SUPFAM" id="SSF52777">
    <property type="entry name" value="CoA-dependent acyltransferases"/>
    <property type="match status" value="2"/>
</dbReference>
<dbReference type="Gene3D" id="3.30.559.30">
    <property type="entry name" value="Nonribosomal peptide synthetase, condensation domain"/>
    <property type="match status" value="1"/>
</dbReference>
<sequence>MARDISEAYRARRQAQALRLAPLPVQYADYTLWQRDWLGIESDPDSVIAGQLAYWRQELADLPEVASLPADGRAPVPTYRGDAVDMHLDARLWAGISARRTTRPPRWCCRRPWRWCCTGRGRRGYRDGHPDRRADGCGAR</sequence>
<dbReference type="RefSeq" id="WP_275941732.1">
    <property type="nucleotide sequence ID" value="NZ_BLLA01000003.1"/>
</dbReference>
<dbReference type="Proteomes" id="UP000465301">
    <property type="component" value="Unassembled WGS sequence"/>
</dbReference>
<comment type="caution">
    <text evidence="1">The sequence shown here is derived from an EMBL/GenBank/DDBJ whole genome shotgun (WGS) entry which is preliminary data.</text>
</comment>
<dbReference type="AlphaFoldDB" id="A0A7I9ZF27"/>
<gene>
    <name evidence="1" type="ORF">MTIM_52810</name>
</gene>
<evidence type="ECO:0008006" key="3">
    <source>
        <dbReference type="Google" id="ProtNLM"/>
    </source>
</evidence>
<keyword evidence="2" id="KW-1185">Reference proteome</keyword>
<proteinExistence type="predicted"/>
<protein>
    <recommendedName>
        <fullName evidence="3">Condensation domain-containing protein</fullName>
    </recommendedName>
</protein>
<evidence type="ECO:0000313" key="1">
    <source>
        <dbReference type="EMBL" id="GFG99402.1"/>
    </source>
</evidence>
<reference evidence="1 2" key="1">
    <citation type="journal article" date="2019" name="Emerg. Microbes Infect.">
        <title>Comprehensive subspecies identification of 175 nontuberculous mycobacteria species based on 7547 genomic profiles.</title>
        <authorList>
            <person name="Matsumoto Y."/>
            <person name="Kinjo T."/>
            <person name="Motooka D."/>
            <person name="Nabeya D."/>
            <person name="Jung N."/>
            <person name="Uechi K."/>
            <person name="Horii T."/>
            <person name="Iida T."/>
            <person name="Fujita J."/>
            <person name="Nakamura S."/>
        </authorList>
    </citation>
    <scope>NUCLEOTIDE SEQUENCE [LARGE SCALE GENOMIC DNA]</scope>
    <source>
        <strain evidence="1 2">JCM 30726</strain>
    </source>
</reference>
<dbReference type="EMBL" id="BLLA01000003">
    <property type="protein sequence ID" value="GFG99402.1"/>
    <property type="molecule type" value="Genomic_DNA"/>
</dbReference>
<name>A0A7I9ZF27_9MYCO</name>
<evidence type="ECO:0000313" key="2">
    <source>
        <dbReference type="Proteomes" id="UP000465301"/>
    </source>
</evidence>